<organism evidence="16 17">
    <name type="scientific">Novosphingobium nitrogenifigens DSM 19370</name>
    <dbReference type="NCBI Taxonomy" id="983920"/>
    <lineage>
        <taxon>Bacteria</taxon>
        <taxon>Pseudomonadati</taxon>
        <taxon>Pseudomonadota</taxon>
        <taxon>Alphaproteobacteria</taxon>
        <taxon>Sphingomonadales</taxon>
        <taxon>Sphingomonadaceae</taxon>
        <taxon>Novosphingobium</taxon>
    </lineage>
</organism>
<dbReference type="InterPro" id="IPR039426">
    <property type="entry name" value="TonB-dep_rcpt-like"/>
</dbReference>
<comment type="similarity">
    <text evidence="11 12">Belongs to the TonB-dependent receptor family.</text>
</comment>
<dbReference type="InterPro" id="IPR000531">
    <property type="entry name" value="Beta-barrel_TonB"/>
</dbReference>
<keyword evidence="10 11" id="KW-0998">Cell outer membrane</keyword>
<keyword evidence="2 11" id="KW-0813">Transport</keyword>
<evidence type="ECO:0000256" key="10">
    <source>
        <dbReference type="ARBA" id="ARBA00023237"/>
    </source>
</evidence>
<evidence type="ECO:0000256" key="8">
    <source>
        <dbReference type="ARBA" id="ARBA00023077"/>
    </source>
</evidence>
<evidence type="ECO:0000256" key="5">
    <source>
        <dbReference type="ARBA" id="ARBA00022692"/>
    </source>
</evidence>
<comment type="caution">
    <text evidence="16">The sequence shown here is derived from an EMBL/GenBank/DDBJ whole genome shotgun (WGS) entry which is preliminary data.</text>
</comment>
<name>F1Z8J0_9SPHN</name>
<dbReference type="AlphaFoldDB" id="F1Z8J0"/>
<dbReference type="Gene3D" id="2.40.170.20">
    <property type="entry name" value="TonB-dependent receptor, beta-barrel domain"/>
    <property type="match status" value="1"/>
</dbReference>
<keyword evidence="7" id="KW-0406">Ion transport</keyword>
<reference evidence="16 17" key="1">
    <citation type="journal article" date="2012" name="J. Bacteriol.">
        <title>Draft Genome Sequence of Novosphingobium nitrogenifigens Y88T.</title>
        <authorList>
            <person name="Strabala T.J."/>
            <person name="Macdonald L."/>
            <person name="Liu V."/>
            <person name="Smit A.M."/>
        </authorList>
    </citation>
    <scope>NUCLEOTIDE SEQUENCE [LARGE SCALE GENOMIC DNA]</scope>
    <source>
        <strain evidence="16 17">DSM 19370</strain>
    </source>
</reference>
<dbReference type="Pfam" id="PF07715">
    <property type="entry name" value="Plug"/>
    <property type="match status" value="1"/>
</dbReference>
<dbReference type="InterPro" id="IPR012910">
    <property type="entry name" value="Plug_dom"/>
</dbReference>
<dbReference type="InterPro" id="IPR036942">
    <property type="entry name" value="Beta-barrel_TonB_sf"/>
</dbReference>
<evidence type="ECO:0000256" key="13">
    <source>
        <dbReference type="SAM" id="SignalP"/>
    </source>
</evidence>
<feature type="chain" id="PRO_5003277620" evidence="13">
    <location>
        <begin position="25"/>
        <end position="805"/>
    </location>
</feature>
<keyword evidence="6" id="KW-0408">Iron</keyword>
<evidence type="ECO:0000313" key="17">
    <source>
        <dbReference type="Proteomes" id="UP000004728"/>
    </source>
</evidence>
<evidence type="ECO:0000256" key="6">
    <source>
        <dbReference type="ARBA" id="ARBA00023004"/>
    </source>
</evidence>
<dbReference type="EMBL" id="AEWJ01000037">
    <property type="protein sequence ID" value="EGD59035.1"/>
    <property type="molecule type" value="Genomic_DNA"/>
</dbReference>
<keyword evidence="9 11" id="KW-0472">Membrane</keyword>
<proteinExistence type="inferred from homology"/>
<evidence type="ECO:0000256" key="4">
    <source>
        <dbReference type="ARBA" id="ARBA00022496"/>
    </source>
</evidence>
<accession>F1Z8J0</accession>
<dbReference type="STRING" id="983920.Y88_1097"/>
<dbReference type="eggNOG" id="COG4773">
    <property type="taxonomic scope" value="Bacteria"/>
</dbReference>
<evidence type="ECO:0000256" key="3">
    <source>
        <dbReference type="ARBA" id="ARBA00022452"/>
    </source>
</evidence>
<evidence type="ECO:0000256" key="1">
    <source>
        <dbReference type="ARBA" id="ARBA00004571"/>
    </source>
</evidence>
<evidence type="ECO:0000256" key="12">
    <source>
        <dbReference type="RuleBase" id="RU003357"/>
    </source>
</evidence>
<dbReference type="SUPFAM" id="SSF56935">
    <property type="entry name" value="Porins"/>
    <property type="match status" value="1"/>
</dbReference>
<keyword evidence="17" id="KW-1185">Reference proteome</keyword>
<dbReference type="OrthoDB" id="7455914at2"/>
<dbReference type="GO" id="GO:0006826">
    <property type="term" value="P:iron ion transport"/>
    <property type="evidence" value="ECO:0007669"/>
    <property type="project" value="UniProtKB-KW"/>
</dbReference>
<feature type="domain" description="TonB-dependent receptor plug" evidence="15">
    <location>
        <begin position="62"/>
        <end position="173"/>
    </location>
</feature>
<keyword evidence="3 11" id="KW-1134">Transmembrane beta strand</keyword>
<evidence type="ECO:0000259" key="14">
    <source>
        <dbReference type="Pfam" id="PF00593"/>
    </source>
</evidence>
<dbReference type="HOGENOM" id="CLU_008287_15_0_5"/>
<dbReference type="Pfam" id="PF00593">
    <property type="entry name" value="TonB_dep_Rec_b-barrel"/>
    <property type="match status" value="1"/>
</dbReference>
<protein>
    <submittedName>
        <fullName evidence="16">TonB-dependent receptor</fullName>
    </submittedName>
</protein>
<keyword evidence="8 12" id="KW-0798">TonB box</keyword>
<evidence type="ECO:0000256" key="2">
    <source>
        <dbReference type="ARBA" id="ARBA00022448"/>
    </source>
</evidence>
<dbReference type="Proteomes" id="UP000004728">
    <property type="component" value="Unassembled WGS sequence"/>
</dbReference>
<feature type="domain" description="TonB-dependent receptor-like beta-barrel" evidence="14">
    <location>
        <begin position="388"/>
        <end position="755"/>
    </location>
</feature>
<evidence type="ECO:0000256" key="9">
    <source>
        <dbReference type="ARBA" id="ARBA00023136"/>
    </source>
</evidence>
<keyword evidence="16" id="KW-0675">Receptor</keyword>
<dbReference type="GO" id="GO:0009279">
    <property type="term" value="C:cell outer membrane"/>
    <property type="evidence" value="ECO:0007669"/>
    <property type="project" value="UniProtKB-SubCell"/>
</dbReference>
<evidence type="ECO:0000259" key="15">
    <source>
        <dbReference type="Pfam" id="PF07715"/>
    </source>
</evidence>
<dbReference type="RefSeq" id="WP_008065698.1">
    <property type="nucleotide sequence ID" value="NZ_GL876926.1"/>
</dbReference>
<keyword evidence="5 11" id="KW-0812">Transmembrane</keyword>
<dbReference type="InParanoid" id="F1Z8J0"/>
<dbReference type="FunCoup" id="F1Z8J0">
    <property type="interactions" value="51"/>
</dbReference>
<feature type="signal peptide" evidence="13">
    <location>
        <begin position="1"/>
        <end position="24"/>
    </location>
</feature>
<evidence type="ECO:0000256" key="7">
    <source>
        <dbReference type="ARBA" id="ARBA00023065"/>
    </source>
</evidence>
<keyword evidence="4" id="KW-0410">Iron transport</keyword>
<gene>
    <name evidence="16" type="ORF">Y88_1097</name>
</gene>
<evidence type="ECO:0000313" key="16">
    <source>
        <dbReference type="EMBL" id="EGD59035.1"/>
    </source>
</evidence>
<evidence type="ECO:0000256" key="11">
    <source>
        <dbReference type="PROSITE-ProRule" id="PRU01360"/>
    </source>
</evidence>
<comment type="subcellular location">
    <subcellularLocation>
        <location evidence="1 11">Cell outer membrane</location>
        <topology evidence="1 11">Multi-pass membrane protein</topology>
    </subcellularLocation>
</comment>
<dbReference type="PROSITE" id="PS52016">
    <property type="entry name" value="TONB_DEPENDENT_REC_3"/>
    <property type="match status" value="1"/>
</dbReference>
<keyword evidence="13" id="KW-0732">Signal</keyword>
<dbReference type="PANTHER" id="PTHR32552:SF81">
    <property type="entry name" value="TONB-DEPENDENT OUTER MEMBRANE RECEPTOR"/>
    <property type="match status" value="1"/>
</dbReference>
<sequence>MVRAGLLAGASLAASVILPTLAHAESDAAPADAAAPSTEAPAAPGAGLTEIVVTATKRETNLQKTPISMNVISAAVMKDRHVQSLLDLADGAIPSLRVATFEARQTALTIGIRGIVPLDANQPAREQGVGIYVDGVYLGRQHGLNAALFDVERVEVLKGPQGTLFGRNTEGGALSIVTKAPSGKFDGRVSGGVGNYGSYNGEVHLDLPEYKNISIKLDGVVQYQDATTKNPLAGQYGWNYYDRRGGRVAVRWKPTSNITDDFTYDVGRDANTPFYSQLLNYNPNGCVAGAVTASCSIPGTAFTTLSGTVASLPSQVVVNGRTRMTVADIGVPQQPSVDKTFGFANTLKWKVAPFMELRAITAWRGVTSAQWDNSGGAHRVPVYSANGAFSRYSLANLTQHQFSQELQAVGSVSNFDYAAGFFYFEESASDNAATPNSNTWTTDANGNVTGYTINSAVFTNPFASIDRASAVKSKSYAGYGQVTWSPVPAWHFTVGGRYTHDTKHGELLTFRNTFNGNTLDKSWDRFNPMATIAWDATSDLHFYGKYSTGYRAGGASSRSPTYRNFDPESVRSFEIGMKSDFWDHRARFNLAGYIMDRKNSQVDFNAVYPDPNTGTNVNVLETVNAAGTTKIRGVEADLTLKPVEGLTLTGSYAYTYTKIPPVVNPFTGITQNVYVVFTPRNAASASADYEHPIGSAGTAVRLHLDANYSQSTQTFDQFATHNDASFVVNGRLSLADIPVASGGQKFTVGIWARNLLNTDYVYRRDPSNSLPAFGTGTTGSIKGVLGDYGNFNAPRTFGVDATVRF</sequence>
<dbReference type="PANTHER" id="PTHR32552">
    <property type="entry name" value="FERRICHROME IRON RECEPTOR-RELATED"/>
    <property type="match status" value="1"/>
</dbReference>